<sequence>MSLTAYQVALHVVTVRLLCIKDCLGKCIVLKSQTDYCYDSQLAIYCGKLIFADKVGLICLSFPDLITEVILLVALWLFQQERQPSESRSGCRADQTLATGESERH</sequence>
<gene>
    <name evidence="2" type="ORF">HNR37_000341</name>
</gene>
<evidence type="ECO:0000313" key="2">
    <source>
        <dbReference type="EMBL" id="MBB5021038.1"/>
    </source>
</evidence>
<organism evidence="2 3">
    <name type="scientific">Desulfurispira natronophila</name>
    <dbReference type="NCBI Taxonomy" id="682562"/>
    <lineage>
        <taxon>Bacteria</taxon>
        <taxon>Pseudomonadati</taxon>
        <taxon>Chrysiogenota</taxon>
        <taxon>Chrysiogenia</taxon>
        <taxon>Chrysiogenales</taxon>
        <taxon>Chrysiogenaceae</taxon>
        <taxon>Desulfurispira</taxon>
    </lineage>
</organism>
<evidence type="ECO:0000256" key="1">
    <source>
        <dbReference type="SAM" id="MobiDB-lite"/>
    </source>
</evidence>
<accession>A0A7W7Y2W8</accession>
<evidence type="ECO:0000313" key="3">
    <source>
        <dbReference type="Proteomes" id="UP000528322"/>
    </source>
</evidence>
<comment type="caution">
    <text evidence="2">The sequence shown here is derived from an EMBL/GenBank/DDBJ whole genome shotgun (WGS) entry which is preliminary data.</text>
</comment>
<reference evidence="2 3" key="1">
    <citation type="submission" date="2020-08" db="EMBL/GenBank/DDBJ databases">
        <title>Genomic Encyclopedia of Type Strains, Phase IV (KMG-IV): sequencing the most valuable type-strain genomes for metagenomic binning, comparative biology and taxonomic classification.</title>
        <authorList>
            <person name="Goeker M."/>
        </authorList>
    </citation>
    <scope>NUCLEOTIDE SEQUENCE [LARGE SCALE GENOMIC DNA]</scope>
    <source>
        <strain evidence="2 3">DSM 22071</strain>
    </source>
</reference>
<name>A0A7W7Y2W8_9BACT</name>
<keyword evidence="3" id="KW-1185">Reference proteome</keyword>
<feature type="region of interest" description="Disordered" evidence="1">
    <location>
        <begin position="82"/>
        <end position="105"/>
    </location>
</feature>
<dbReference type="AlphaFoldDB" id="A0A7W7Y2W8"/>
<dbReference type="Proteomes" id="UP000528322">
    <property type="component" value="Unassembled WGS sequence"/>
</dbReference>
<dbReference type="EMBL" id="JACHID010000001">
    <property type="protein sequence ID" value="MBB5021038.1"/>
    <property type="molecule type" value="Genomic_DNA"/>
</dbReference>
<proteinExistence type="predicted"/>
<protein>
    <submittedName>
        <fullName evidence="2">Uncharacterized protein</fullName>
    </submittedName>
</protein>